<dbReference type="InterPro" id="IPR032716">
    <property type="entry name" value="ACC_epsilon"/>
</dbReference>
<dbReference type="GO" id="GO:0003989">
    <property type="term" value="F:acetyl-CoA carboxylase activity"/>
    <property type="evidence" value="ECO:0007669"/>
    <property type="project" value="InterPro"/>
</dbReference>
<gene>
    <name evidence="1" type="ORF">NCTC7915_00118</name>
</gene>
<dbReference type="EMBL" id="UFYA01000001">
    <property type="protein sequence ID" value="STD03538.1"/>
    <property type="molecule type" value="Genomic_DNA"/>
</dbReference>
<evidence type="ECO:0008006" key="3">
    <source>
        <dbReference type="Google" id="ProtNLM"/>
    </source>
</evidence>
<dbReference type="GO" id="GO:0004658">
    <property type="term" value="F:propionyl-CoA carboxylase activity"/>
    <property type="evidence" value="ECO:0007669"/>
    <property type="project" value="InterPro"/>
</dbReference>
<dbReference type="AlphaFoldDB" id="A0AA46BL97"/>
<organism evidence="1 2">
    <name type="scientific">Dermatophilus congolensis</name>
    <dbReference type="NCBI Taxonomy" id="1863"/>
    <lineage>
        <taxon>Bacteria</taxon>
        <taxon>Bacillati</taxon>
        <taxon>Actinomycetota</taxon>
        <taxon>Actinomycetes</taxon>
        <taxon>Micrococcales</taxon>
        <taxon>Dermatophilaceae</taxon>
        <taxon>Dermatophilus</taxon>
    </lineage>
</organism>
<proteinExistence type="predicted"/>
<dbReference type="Pfam" id="PF13822">
    <property type="entry name" value="ACC_epsilon"/>
    <property type="match status" value="1"/>
</dbReference>
<evidence type="ECO:0000313" key="2">
    <source>
        <dbReference type="Proteomes" id="UP000254118"/>
    </source>
</evidence>
<comment type="caution">
    <text evidence="1">The sequence shown here is derived from an EMBL/GenBank/DDBJ whole genome shotgun (WGS) entry which is preliminary data.</text>
</comment>
<evidence type="ECO:0000313" key="1">
    <source>
        <dbReference type="EMBL" id="STD03538.1"/>
    </source>
</evidence>
<sequence length="76" mass="8094">MAMSAGGGDVGEPWFRVVRGNPSQEELAALLVVMLALSRNECSGAEELGQRSSGWANRRRMLSGWVGRSGWGAISS</sequence>
<name>A0AA46BL97_9MICO</name>
<protein>
    <recommendedName>
        <fullName evidence="3">Acyl-CoA carboxylase subunit epsilon</fullName>
    </recommendedName>
</protein>
<reference evidence="1 2" key="1">
    <citation type="submission" date="2018-06" db="EMBL/GenBank/DDBJ databases">
        <authorList>
            <consortium name="Pathogen Informatics"/>
            <person name="Doyle S."/>
        </authorList>
    </citation>
    <scope>NUCLEOTIDE SEQUENCE [LARGE SCALE GENOMIC DNA]</scope>
    <source>
        <strain evidence="1 2">NCTC7915</strain>
    </source>
</reference>
<dbReference type="Proteomes" id="UP000254118">
    <property type="component" value="Unassembled WGS sequence"/>
</dbReference>
<accession>A0AA46BL97</accession>